<organism evidence="1 2">
    <name type="scientific">Rhododendron griersonianum</name>
    <dbReference type="NCBI Taxonomy" id="479676"/>
    <lineage>
        <taxon>Eukaryota</taxon>
        <taxon>Viridiplantae</taxon>
        <taxon>Streptophyta</taxon>
        <taxon>Embryophyta</taxon>
        <taxon>Tracheophyta</taxon>
        <taxon>Spermatophyta</taxon>
        <taxon>Magnoliopsida</taxon>
        <taxon>eudicotyledons</taxon>
        <taxon>Gunneridae</taxon>
        <taxon>Pentapetalae</taxon>
        <taxon>asterids</taxon>
        <taxon>Ericales</taxon>
        <taxon>Ericaceae</taxon>
        <taxon>Ericoideae</taxon>
        <taxon>Rhodoreae</taxon>
        <taxon>Rhododendron</taxon>
    </lineage>
</organism>
<comment type="caution">
    <text evidence="1">The sequence shown here is derived from an EMBL/GenBank/DDBJ whole genome shotgun (WGS) entry which is preliminary data.</text>
</comment>
<name>A0AAV6JGU0_9ERIC</name>
<dbReference type="Proteomes" id="UP000823749">
    <property type="component" value="Chromosome 7"/>
</dbReference>
<protein>
    <submittedName>
        <fullName evidence="1">Uncharacterized protein</fullName>
    </submittedName>
</protein>
<keyword evidence="2" id="KW-1185">Reference proteome</keyword>
<proteinExistence type="predicted"/>
<evidence type="ECO:0000313" key="2">
    <source>
        <dbReference type="Proteomes" id="UP000823749"/>
    </source>
</evidence>
<accession>A0AAV6JGU0</accession>
<gene>
    <name evidence="1" type="ORF">RHGRI_019310</name>
</gene>
<dbReference type="AlphaFoldDB" id="A0AAV6JGU0"/>
<sequence length="79" mass="8818">MRKAWPVQLADLGATNALLTASTFRRLGNKLDTSLPRVPNGVVWTRLECAHAADLGNATQLLCATMIWIGRMLEAWKRR</sequence>
<reference evidence="1" key="1">
    <citation type="submission" date="2020-08" db="EMBL/GenBank/DDBJ databases">
        <title>Plant Genome Project.</title>
        <authorList>
            <person name="Zhang R.-G."/>
        </authorList>
    </citation>
    <scope>NUCLEOTIDE SEQUENCE</scope>
    <source>
        <strain evidence="1">WSP0</strain>
        <tissue evidence="1">Leaf</tissue>
    </source>
</reference>
<evidence type="ECO:0000313" key="1">
    <source>
        <dbReference type="EMBL" id="KAG5538700.1"/>
    </source>
</evidence>
<dbReference type="EMBL" id="JACTNZ010000007">
    <property type="protein sequence ID" value="KAG5538700.1"/>
    <property type="molecule type" value="Genomic_DNA"/>
</dbReference>